<protein>
    <submittedName>
        <fullName evidence="1">Uncharacterized protein</fullName>
    </submittedName>
</protein>
<accession>A0A9P6DLU7</accession>
<evidence type="ECO:0000313" key="2">
    <source>
        <dbReference type="Proteomes" id="UP000886523"/>
    </source>
</evidence>
<keyword evidence="2" id="KW-1185">Reference proteome</keyword>
<sequence>MYSVSTMEAAIRPLGIVSNSSCPLLSFLDWVFSHRRVMDYRFGRIRTVRYCCRRYRIQHRVRGSDPSAEPSIYNMLHLGLLNGRGIENWLEIEITATSTRGIVTFSATNEALVRGAAVDDDSILIGDPAQSMTDLATWIEDHIQLAPDHHSSFYSDDVYSMFIPYSRRVVDPLGPDSTATWSSGIRSLS</sequence>
<evidence type="ECO:0000313" key="1">
    <source>
        <dbReference type="EMBL" id="KAF9503423.1"/>
    </source>
</evidence>
<gene>
    <name evidence="1" type="ORF">BS47DRAFT_816676</name>
</gene>
<organism evidence="1 2">
    <name type="scientific">Hydnum rufescens UP504</name>
    <dbReference type="NCBI Taxonomy" id="1448309"/>
    <lineage>
        <taxon>Eukaryota</taxon>
        <taxon>Fungi</taxon>
        <taxon>Dikarya</taxon>
        <taxon>Basidiomycota</taxon>
        <taxon>Agaricomycotina</taxon>
        <taxon>Agaricomycetes</taxon>
        <taxon>Cantharellales</taxon>
        <taxon>Hydnaceae</taxon>
        <taxon>Hydnum</taxon>
    </lineage>
</organism>
<name>A0A9P6DLU7_9AGAM</name>
<dbReference type="Proteomes" id="UP000886523">
    <property type="component" value="Unassembled WGS sequence"/>
</dbReference>
<reference evidence="1" key="1">
    <citation type="journal article" date="2020" name="Nat. Commun.">
        <title>Large-scale genome sequencing of mycorrhizal fungi provides insights into the early evolution of symbiotic traits.</title>
        <authorList>
            <person name="Miyauchi S."/>
            <person name="Kiss E."/>
            <person name="Kuo A."/>
            <person name="Drula E."/>
            <person name="Kohler A."/>
            <person name="Sanchez-Garcia M."/>
            <person name="Morin E."/>
            <person name="Andreopoulos B."/>
            <person name="Barry K.W."/>
            <person name="Bonito G."/>
            <person name="Buee M."/>
            <person name="Carver A."/>
            <person name="Chen C."/>
            <person name="Cichocki N."/>
            <person name="Clum A."/>
            <person name="Culley D."/>
            <person name="Crous P.W."/>
            <person name="Fauchery L."/>
            <person name="Girlanda M."/>
            <person name="Hayes R.D."/>
            <person name="Keri Z."/>
            <person name="LaButti K."/>
            <person name="Lipzen A."/>
            <person name="Lombard V."/>
            <person name="Magnuson J."/>
            <person name="Maillard F."/>
            <person name="Murat C."/>
            <person name="Nolan M."/>
            <person name="Ohm R.A."/>
            <person name="Pangilinan J."/>
            <person name="Pereira M.F."/>
            <person name="Perotto S."/>
            <person name="Peter M."/>
            <person name="Pfister S."/>
            <person name="Riley R."/>
            <person name="Sitrit Y."/>
            <person name="Stielow J.B."/>
            <person name="Szollosi G."/>
            <person name="Zifcakova L."/>
            <person name="Stursova M."/>
            <person name="Spatafora J.W."/>
            <person name="Tedersoo L."/>
            <person name="Vaario L.M."/>
            <person name="Yamada A."/>
            <person name="Yan M."/>
            <person name="Wang P."/>
            <person name="Xu J."/>
            <person name="Bruns T."/>
            <person name="Baldrian P."/>
            <person name="Vilgalys R."/>
            <person name="Dunand C."/>
            <person name="Henrissat B."/>
            <person name="Grigoriev I.V."/>
            <person name="Hibbett D."/>
            <person name="Nagy L.G."/>
            <person name="Martin F.M."/>
        </authorList>
    </citation>
    <scope>NUCLEOTIDE SEQUENCE</scope>
    <source>
        <strain evidence="1">UP504</strain>
    </source>
</reference>
<dbReference type="EMBL" id="MU129360">
    <property type="protein sequence ID" value="KAF9503423.1"/>
    <property type="molecule type" value="Genomic_DNA"/>
</dbReference>
<proteinExistence type="predicted"/>
<dbReference type="AlphaFoldDB" id="A0A9P6DLU7"/>
<comment type="caution">
    <text evidence="1">The sequence shown here is derived from an EMBL/GenBank/DDBJ whole genome shotgun (WGS) entry which is preliminary data.</text>
</comment>